<protein>
    <submittedName>
        <fullName evidence="3">ATP-binding protein</fullName>
    </submittedName>
</protein>
<evidence type="ECO:0000259" key="2">
    <source>
        <dbReference type="Pfam" id="PF13581"/>
    </source>
</evidence>
<keyword evidence="3" id="KW-0547">Nucleotide-binding</keyword>
<dbReference type="KEGG" id="thao:NI17_007965"/>
<keyword evidence="3" id="KW-0067">ATP-binding</keyword>
<gene>
    <name evidence="3" type="ORF">NI17_007965</name>
</gene>
<dbReference type="PANTHER" id="PTHR35526">
    <property type="entry name" value="ANTI-SIGMA-F FACTOR RSBW-RELATED"/>
    <property type="match status" value="1"/>
</dbReference>
<dbReference type="InterPro" id="IPR050267">
    <property type="entry name" value="Anti-sigma-factor_SerPK"/>
</dbReference>
<dbReference type="Proteomes" id="UP000265719">
    <property type="component" value="Chromosome"/>
</dbReference>
<dbReference type="PANTHER" id="PTHR35526:SF3">
    <property type="entry name" value="ANTI-SIGMA-F FACTOR RSBW"/>
    <property type="match status" value="1"/>
</dbReference>
<dbReference type="CDD" id="cd16936">
    <property type="entry name" value="HATPase_RsbW-like"/>
    <property type="match status" value="1"/>
</dbReference>
<dbReference type="Gene3D" id="3.30.565.10">
    <property type="entry name" value="Histidine kinase-like ATPase, C-terminal domain"/>
    <property type="match status" value="1"/>
</dbReference>
<dbReference type="Pfam" id="PF13581">
    <property type="entry name" value="HATPase_c_2"/>
    <property type="match status" value="1"/>
</dbReference>
<dbReference type="RefSeq" id="WP_068690533.1">
    <property type="nucleotide sequence ID" value="NZ_CP063196.1"/>
</dbReference>
<organism evidence="3 4">
    <name type="scientific">Thermobifida halotolerans</name>
    <dbReference type="NCBI Taxonomy" id="483545"/>
    <lineage>
        <taxon>Bacteria</taxon>
        <taxon>Bacillati</taxon>
        <taxon>Actinomycetota</taxon>
        <taxon>Actinomycetes</taxon>
        <taxon>Streptosporangiales</taxon>
        <taxon>Nocardiopsidaceae</taxon>
        <taxon>Thermobifida</taxon>
    </lineage>
</organism>
<name>A0A399G4U5_9ACTN</name>
<dbReference type="InterPro" id="IPR036890">
    <property type="entry name" value="HATPase_C_sf"/>
</dbReference>
<keyword evidence="4" id="KW-1185">Reference proteome</keyword>
<evidence type="ECO:0000313" key="4">
    <source>
        <dbReference type="Proteomes" id="UP000265719"/>
    </source>
</evidence>
<dbReference type="GO" id="GO:0005524">
    <property type="term" value="F:ATP binding"/>
    <property type="evidence" value="ECO:0007669"/>
    <property type="project" value="UniProtKB-KW"/>
</dbReference>
<feature type="domain" description="Histidine kinase/HSP90-like ATPase" evidence="2">
    <location>
        <begin position="11"/>
        <end position="118"/>
    </location>
</feature>
<proteinExistence type="predicted"/>
<keyword evidence="1" id="KW-0723">Serine/threonine-protein kinase</keyword>
<dbReference type="GO" id="GO:0004674">
    <property type="term" value="F:protein serine/threonine kinase activity"/>
    <property type="evidence" value="ECO:0007669"/>
    <property type="project" value="UniProtKB-KW"/>
</dbReference>
<dbReference type="OrthoDB" id="4284922at2"/>
<dbReference type="InterPro" id="IPR003594">
    <property type="entry name" value="HATPase_dom"/>
</dbReference>
<sequence>MTVAFTSFPGVPDSVAAARRFVVGAVRLCPRSAAPDEVVERAELIVSELATNAILHTHSGDPGGFFKVRVHVDGRGVRAEVRTLHPRLWQSAPHVVKPEDPFREHGRGLFLVDQLATEWGTLAPWEEGVYFLLAWP</sequence>
<dbReference type="EMBL" id="CP063196">
    <property type="protein sequence ID" value="UOE21071.1"/>
    <property type="molecule type" value="Genomic_DNA"/>
</dbReference>
<keyword evidence="1" id="KW-0808">Transferase</keyword>
<evidence type="ECO:0000256" key="1">
    <source>
        <dbReference type="ARBA" id="ARBA00022527"/>
    </source>
</evidence>
<dbReference type="AlphaFoldDB" id="A0A399G4U5"/>
<reference evidence="3" key="1">
    <citation type="submission" date="2020-10" db="EMBL/GenBank/DDBJ databases">
        <title>De novo genome project of the cellulose decomposer Thermobifida halotolerans type strain.</title>
        <authorList>
            <person name="Nagy I."/>
            <person name="Horvath B."/>
            <person name="Kukolya J."/>
            <person name="Nagy I."/>
            <person name="Orsini M."/>
        </authorList>
    </citation>
    <scope>NUCLEOTIDE SEQUENCE</scope>
    <source>
        <strain evidence="3">DSM 44931</strain>
    </source>
</reference>
<accession>A0A399G4U5</accession>
<dbReference type="SUPFAM" id="SSF55874">
    <property type="entry name" value="ATPase domain of HSP90 chaperone/DNA topoisomerase II/histidine kinase"/>
    <property type="match status" value="1"/>
</dbReference>
<keyword evidence="1" id="KW-0418">Kinase</keyword>
<evidence type="ECO:0000313" key="3">
    <source>
        <dbReference type="EMBL" id="UOE21071.1"/>
    </source>
</evidence>